<dbReference type="InterPro" id="IPR018062">
    <property type="entry name" value="HTH_AraC-typ_CS"/>
</dbReference>
<dbReference type="SMART" id="SM00871">
    <property type="entry name" value="AraC_E_bind"/>
    <property type="match status" value="1"/>
</dbReference>
<dbReference type="InterPro" id="IPR050959">
    <property type="entry name" value="MarA-like"/>
</dbReference>
<dbReference type="InterPro" id="IPR011256">
    <property type="entry name" value="Reg_factor_effector_dom_sf"/>
</dbReference>
<keyword evidence="1" id="KW-0805">Transcription regulation</keyword>
<name>A0ABR9ZPP3_9FIRM</name>
<feature type="domain" description="HTH araC/xylS-type" evidence="4">
    <location>
        <begin position="8"/>
        <end position="106"/>
    </location>
</feature>
<dbReference type="Gene3D" id="1.10.10.60">
    <property type="entry name" value="Homeodomain-like"/>
    <property type="match status" value="2"/>
</dbReference>
<dbReference type="SUPFAM" id="SSF46689">
    <property type="entry name" value="Homeodomain-like"/>
    <property type="match status" value="2"/>
</dbReference>
<dbReference type="InterPro" id="IPR018060">
    <property type="entry name" value="HTH_AraC"/>
</dbReference>
<reference evidence="5 6" key="1">
    <citation type="submission" date="2020-11" db="EMBL/GenBank/DDBJ databases">
        <title>Fusibacter basophilias sp. nov.</title>
        <authorList>
            <person name="Qiu D."/>
        </authorList>
    </citation>
    <scope>NUCLEOTIDE SEQUENCE [LARGE SCALE GENOMIC DNA]</scope>
    <source>
        <strain evidence="5 6">Q10-2</strain>
    </source>
</reference>
<proteinExistence type="predicted"/>
<keyword evidence="6" id="KW-1185">Reference proteome</keyword>
<sequence>MEWINRLNDAIKYIEANITGDVSINEAAKLACCSTYHFQRMFSYVADMPLSEYIRRRKMSLAAVDLQSGKQKVIDVGLKYGYDSPTAFNRAFKSVHGITPSSAKASGVNLKAYPPISFRITIKGDCEMNYRIEKKDAFRVVGVSAPLDREIEKNFEIVPAMWDKAVTEGTIPKLAAMMDSKPRGLLGVCSCNELEDWRYYIAVASNGPIIGDLEEYTVPEATWAIFEGQGTNLSIQELEKRIVTEWLPTSGYEYGNAPDIEVYLNPDPQDAKFEVWIAVVKKEEQ</sequence>
<keyword evidence="2" id="KW-0238">DNA-binding</keyword>
<evidence type="ECO:0000256" key="3">
    <source>
        <dbReference type="ARBA" id="ARBA00023163"/>
    </source>
</evidence>
<dbReference type="Pfam" id="PF06445">
    <property type="entry name" value="GyrI-like"/>
    <property type="match status" value="1"/>
</dbReference>
<dbReference type="PROSITE" id="PS00041">
    <property type="entry name" value="HTH_ARAC_FAMILY_1"/>
    <property type="match status" value="1"/>
</dbReference>
<evidence type="ECO:0000259" key="4">
    <source>
        <dbReference type="PROSITE" id="PS01124"/>
    </source>
</evidence>
<dbReference type="SMART" id="SM00342">
    <property type="entry name" value="HTH_ARAC"/>
    <property type="match status" value="1"/>
</dbReference>
<evidence type="ECO:0000313" key="6">
    <source>
        <dbReference type="Proteomes" id="UP000614200"/>
    </source>
</evidence>
<accession>A0ABR9ZPP3</accession>
<dbReference type="Proteomes" id="UP000614200">
    <property type="component" value="Unassembled WGS sequence"/>
</dbReference>
<protein>
    <submittedName>
        <fullName evidence="5">AraC family transcriptional regulator</fullName>
    </submittedName>
</protein>
<dbReference type="PROSITE" id="PS01124">
    <property type="entry name" value="HTH_ARAC_FAMILY_2"/>
    <property type="match status" value="1"/>
</dbReference>
<evidence type="ECO:0000256" key="2">
    <source>
        <dbReference type="ARBA" id="ARBA00023125"/>
    </source>
</evidence>
<organism evidence="5 6">
    <name type="scientific">Fusibacter ferrireducens</name>
    <dbReference type="NCBI Taxonomy" id="2785058"/>
    <lineage>
        <taxon>Bacteria</taxon>
        <taxon>Bacillati</taxon>
        <taxon>Bacillota</taxon>
        <taxon>Clostridia</taxon>
        <taxon>Eubacteriales</taxon>
        <taxon>Eubacteriales Family XII. Incertae Sedis</taxon>
        <taxon>Fusibacter</taxon>
    </lineage>
</organism>
<gene>
    <name evidence="5" type="ORF">ISU02_04880</name>
</gene>
<dbReference type="Gene3D" id="3.20.80.10">
    <property type="entry name" value="Regulatory factor, effector binding domain"/>
    <property type="match status" value="1"/>
</dbReference>
<dbReference type="Pfam" id="PF12833">
    <property type="entry name" value="HTH_18"/>
    <property type="match status" value="1"/>
</dbReference>
<dbReference type="EMBL" id="JADKNH010000002">
    <property type="protein sequence ID" value="MBF4692437.1"/>
    <property type="molecule type" value="Genomic_DNA"/>
</dbReference>
<dbReference type="RefSeq" id="WP_194700667.1">
    <property type="nucleotide sequence ID" value="NZ_JADKNH010000002.1"/>
</dbReference>
<evidence type="ECO:0000313" key="5">
    <source>
        <dbReference type="EMBL" id="MBF4692437.1"/>
    </source>
</evidence>
<keyword evidence="3" id="KW-0804">Transcription</keyword>
<dbReference type="SUPFAM" id="SSF55136">
    <property type="entry name" value="Probable bacterial effector-binding domain"/>
    <property type="match status" value="1"/>
</dbReference>
<dbReference type="PANTHER" id="PTHR47504">
    <property type="entry name" value="RIGHT ORIGIN-BINDING PROTEIN"/>
    <property type="match status" value="1"/>
</dbReference>
<dbReference type="InterPro" id="IPR009057">
    <property type="entry name" value="Homeodomain-like_sf"/>
</dbReference>
<dbReference type="PANTHER" id="PTHR47504:SF5">
    <property type="entry name" value="RIGHT ORIGIN-BINDING PROTEIN"/>
    <property type="match status" value="1"/>
</dbReference>
<evidence type="ECO:0000256" key="1">
    <source>
        <dbReference type="ARBA" id="ARBA00023015"/>
    </source>
</evidence>
<dbReference type="InterPro" id="IPR029442">
    <property type="entry name" value="GyrI-like"/>
</dbReference>
<comment type="caution">
    <text evidence="5">The sequence shown here is derived from an EMBL/GenBank/DDBJ whole genome shotgun (WGS) entry which is preliminary data.</text>
</comment>
<dbReference type="InterPro" id="IPR010499">
    <property type="entry name" value="AraC_E-bd"/>
</dbReference>